<dbReference type="Gene3D" id="3.30.1250.10">
    <property type="entry name" value="Ribosome maturation protein SBDS, N-terminal domain"/>
    <property type="match status" value="1"/>
</dbReference>
<dbReference type="InterPro" id="IPR036786">
    <property type="entry name" value="Ribosome_mat_SBDS_N_sf"/>
</dbReference>
<dbReference type="InterPro" id="IPR019783">
    <property type="entry name" value="SDO1/SBDS_N"/>
</dbReference>
<dbReference type="FunCoup" id="A0A1Y1YH39">
    <property type="interactions" value="55"/>
</dbReference>
<evidence type="ECO:0000313" key="2">
    <source>
        <dbReference type="EMBL" id="ORX97036.1"/>
    </source>
</evidence>
<dbReference type="PANTHER" id="PTHR10927">
    <property type="entry name" value="RIBOSOME MATURATION PROTEIN SBDS"/>
    <property type="match status" value="1"/>
</dbReference>
<protein>
    <submittedName>
        <fullName evidence="2">FYSH domain-containing protein</fullName>
    </submittedName>
</protein>
<dbReference type="Pfam" id="PF01172">
    <property type="entry name" value="SBDS_N"/>
    <property type="match status" value="1"/>
</dbReference>
<keyword evidence="3" id="KW-1185">Reference proteome</keyword>
<name>A0A1Y1YH39_9FUNG</name>
<feature type="domain" description="Ribosome maturation protein SDO1/SBDS N-terminal" evidence="1">
    <location>
        <begin position="5"/>
        <end position="93"/>
    </location>
</feature>
<dbReference type="OrthoDB" id="2567806at2759"/>
<reference evidence="2 3" key="1">
    <citation type="submission" date="2016-07" db="EMBL/GenBank/DDBJ databases">
        <title>Pervasive Adenine N6-methylation of Active Genes in Fungi.</title>
        <authorList>
            <consortium name="DOE Joint Genome Institute"/>
            <person name="Mondo S.J."/>
            <person name="Dannebaum R.O."/>
            <person name="Kuo R.C."/>
            <person name="Labutti K."/>
            <person name="Haridas S."/>
            <person name="Kuo A."/>
            <person name="Salamov A."/>
            <person name="Ahrendt S.R."/>
            <person name="Lipzen A."/>
            <person name="Sullivan W."/>
            <person name="Andreopoulos W.B."/>
            <person name="Clum A."/>
            <person name="Lindquist E."/>
            <person name="Daum C."/>
            <person name="Ramamoorthy G.K."/>
            <person name="Gryganskyi A."/>
            <person name="Culley D."/>
            <person name="Magnuson J.K."/>
            <person name="James T.Y."/>
            <person name="O'Malley M.A."/>
            <person name="Stajich J.E."/>
            <person name="Spatafora J.W."/>
            <person name="Visel A."/>
            <person name="Grigoriev I.V."/>
        </authorList>
    </citation>
    <scope>NUCLEOTIDE SEQUENCE [LARGE SCALE GENOMIC DNA]</scope>
    <source>
        <strain evidence="2 3">CBS 931.73</strain>
    </source>
</reference>
<comment type="caution">
    <text evidence="2">The sequence shown here is derived from an EMBL/GenBank/DDBJ whole genome shotgun (WGS) entry which is preliminary data.</text>
</comment>
<dbReference type="InParanoid" id="A0A1Y1YH39"/>
<accession>A0A1Y1YH39</accession>
<organism evidence="2 3">
    <name type="scientific">Basidiobolus meristosporus CBS 931.73</name>
    <dbReference type="NCBI Taxonomy" id="1314790"/>
    <lineage>
        <taxon>Eukaryota</taxon>
        <taxon>Fungi</taxon>
        <taxon>Fungi incertae sedis</taxon>
        <taxon>Zoopagomycota</taxon>
        <taxon>Entomophthoromycotina</taxon>
        <taxon>Basidiobolomycetes</taxon>
        <taxon>Basidiobolales</taxon>
        <taxon>Basidiobolaceae</taxon>
        <taxon>Basidiobolus</taxon>
    </lineage>
</organism>
<proteinExistence type="predicted"/>
<dbReference type="PANTHER" id="PTHR10927:SF2">
    <property type="entry name" value="RESTRICTION OF TELOMERE CAPPING PROTEIN 3"/>
    <property type="match status" value="1"/>
</dbReference>
<gene>
    <name evidence="2" type="ORF">K493DRAFT_314250</name>
</gene>
<dbReference type="AlphaFoldDB" id="A0A1Y1YH39"/>
<dbReference type="EMBL" id="MCFE01000141">
    <property type="protein sequence ID" value="ORX97036.1"/>
    <property type="molecule type" value="Genomic_DNA"/>
</dbReference>
<evidence type="ECO:0000259" key="1">
    <source>
        <dbReference type="Pfam" id="PF01172"/>
    </source>
</evidence>
<dbReference type="Proteomes" id="UP000193498">
    <property type="component" value="Unassembled WGS sequence"/>
</dbReference>
<dbReference type="SUPFAM" id="SSF89895">
    <property type="entry name" value="FYSH domain"/>
    <property type="match status" value="1"/>
</dbReference>
<evidence type="ECO:0000313" key="3">
    <source>
        <dbReference type="Proteomes" id="UP000193498"/>
    </source>
</evidence>
<dbReference type="InterPro" id="IPR039100">
    <property type="entry name" value="Sdo1/SBDS-like"/>
</dbReference>
<sequence length="109" mass="12273">MVATQKVVYQDQSKSEKEFFVYVHSDIYDEWKDDKSVPVNDVIQAYNIYSNRTGGSTGVVIAPSKGELEKVFGTSQDSQVVEYILNHGAVKGFSHPQREEMERPQGAVE</sequence>